<sequence>MPLRKRLLDAGRRTASLGEGWSRVKGKRVGLVVTPAGGYNVVVGRNEAIGETVNQDPAPFQVARSTAEFRVL</sequence>
<proteinExistence type="predicted"/>
<name>A0AAV2NPW4_9HYME</name>
<dbReference type="Proteomes" id="UP001497644">
    <property type="component" value="Chromosome 3"/>
</dbReference>
<organism evidence="1 2">
    <name type="scientific">Lasius platythorax</name>
    <dbReference type="NCBI Taxonomy" id="488582"/>
    <lineage>
        <taxon>Eukaryota</taxon>
        <taxon>Metazoa</taxon>
        <taxon>Ecdysozoa</taxon>
        <taxon>Arthropoda</taxon>
        <taxon>Hexapoda</taxon>
        <taxon>Insecta</taxon>
        <taxon>Pterygota</taxon>
        <taxon>Neoptera</taxon>
        <taxon>Endopterygota</taxon>
        <taxon>Hymenoptera</taxon>
        <taxon>Apocrita</taxon>
        <taxon>Aculeata</taxon>
        <taxon>Formicoidea</taxon>
        <taxon>Formicidae</taxon>
        <taxon>Formicinae</taxon>
        <taxon>Lasius</taxon>
        <taxon>Lasius</taxon>
    </lineage>
</organism>
<reference evidence="1" key="1">
    <citation type="submission" date="2024-04" db="EMBL/GenBank/DDBJ databases">
        <authorList>
            <consortium name="Molecular Ecology Group"/>
        </authorList>
    </citation>
    <scope>NUCLEOTIDE SEQUENCE</scope>
</reference>
<evidence type="ECO:0000313" key="1">
    <source>
        <dbReference type="EMBL" id="CAL1681458.1"/>
    </source>
</evidence>
<evidence type="ECO:0000313" key="2">
    <source>
        <dbReference type="Proteomes" id="UP001497644"/>
    </source>
</evidence>
<accession>A0AAV2NPW4</accession>
<gene>
    <name evidence="1" type="ORF">LPLAT_LOCUS7484</name>
</gene>
<dbReference type="AlphaFoldDB" id="A0AAV2NPW4"/>
<keyword evidence="2" id="KW-1185">Reference proteome</keyword>
<protein>
    <submittedName>
        <fullName evidence="1">Uncharacterized protein</fullName>
    </submittedName>
</protein>
<dbReference type="EMBL" id="OZ034826">
    <property type="protein sequence ID" value="CAL1681458.1"/>
    <property type="molecule type" value="Genomic_DNA"/>
</dbReference>